<accession>A0A6G1LCM5</accession>
<dbReference type="AlphaFoldDB" id="A0A6G1LCM5"/>
<sequence length="65" mass="7760">DSEEEELDDAVANDIERFEASFNITRRYRLVNRIRRQFLFATFSTAYKAEDLLYDHRPQVHVPSP</sequence>
<proteinExistence type="predicted"/>
<reference evidence="1" key="1">
    <citation type="journal article" date="2020" name="Stud. Mycol.">
        <title>101 Dothideomycetes genomes: a test case for predicting lifestyles and emergence of pathogens.</title>
        <authorList>
            <person name="Haridas S."/>
            <person name="Albert R."/>
            <person name="Binder M."/>
            <person name="Bloem J."/>
            <person name="Labutti K."/>
            <person name="Salamov A."/>
            <person name="Andreopoulos B."/>
            <person name="Baker S."/>
            <person name="Barry K."/>
            <person name="Bills G."/>
            <person name="Bluhm B."/>
            <person name="Cannon C."/>
            <person name="Castanera R."/>
            <person name="Culley D."/>
            <person name="Daum C."/>
            <person name="Ezra D."/>
            <person name="Gonzalez J."/>
            <person name="Henrissat B."/>
            <person name="Kuo A."/>
            <person name="Liang C."/>
            <person name="Lipzen A."/>
            <person name="Lutzoni F."/>
            <person name="Magnuson J."/>
            <person name="Mondo S."/>
            <person name="Nolan M."/>
            <person name="Ohm R."/>
            <person name="Pangilinan J."/>
            <person name="Park H.-J."/>
            <person name="Ramirez L."/>
            <person name="Alfaro M."/>
            <person name="Sun H."/>
            <person name="Tritt A."/>
            <person name="Yoshinaga Y."/>
            <person name="Zwiers L.-H."/>
            <person name="Turgeon B."/>
            <person name="Goodwin S."/>
            <person name="Spatafora J."/>
            <person name="Crous P."/>
            <person name="Grigoriev I."/>
        </authorList>
    </citation>
    <scope>NUCLEOTIDE SEQUENCE</scope>
    <source>
        <strain evidence="1">CBS 116005</strain>
    </source>
</reference>
<protein>
    <submittedName>
        <fullName evidence="1">Uncharacterized protein</fullName>
    </submittedName>
</protein>
<keyword evidence="2" id="KW-1185">Reference proteome</keyword>
<dbReference type="OrthoDB" id="10020333at2759"/>
<evidence type="ECO:0000313" key="2">
    <source>
        <dbReference type="Proteomes" id="UP000799436"/>
    </source>
</evidence>
<organism evidence="1 2">
    <name type="scientific">Teratosphaeria nubilosa</name>
    <dbReference type="NCBI Taxonomy" id="161662"/>
    <lineage>
        <taxon>Eukaryota</taxon>
        <taxon>Fungi</taxon>
        <taxon>Dikarya</taxon>
        <taxon>Ascomycota</taxon>
        <taxon>Pezizomycotina</taxon>
        <taxon>Dothideomycetes</taxon>
        <taxon>Dothideomycetidae</taxon>
        <taxon>Mycosphaerellales</taxon>
        <taxon>Teratosphaeriaceae</taxon>
        <taxon>Teratosphaeria</taxon>
    </lineage>
</organism>
<feature type="non-terminal residue" evidence="1">
    <location>
        <position position="1"/>
    </location>
</feature>
<dbReference type="Proteomes" id="UP000799436">
    <property type="component" value="Unassembled WGS sequence"/>
</dbReference>
<evidence type="ECO:0000313" key="1">
    <source>
        <dbReference type="EMBL" id="KAF2770168.1"/>
    </source>
</evidence>
<gene>
    <name evidence="1" type="ORF">EJ03DRAFT_271015</name>
</gene>
<dbReference type="EMBL" id="ML995828">
    <property type="protein sequence ID" value="KAF2770168.1"/>
    <property type="molecule type" value="Genomic_DNA"/>
</dbReference>
<name>A0A6G1LCM5_9PEZI</name>